<feature type="compositionally biased region" description="Basic and acidic residues" evidence="1">
    <location>
        <begin position="41"/>
        <end position="50"/>
    </location>
</feature>
<dbReference type="AlphaFoldDB" id="A0A6A5U9M9"/>
<dbReference type="GO" id="GO:0016740">
    <property type="term" value="F:transferase activity"/>
    <property type="evidence" value="ECO:0007669"/>
    <property type="project" value="UniProtKB-KW"/>
</dbReference>
<dbReference type="InterPro" id="IPR050587">
    <property type="entry name" value="GNT1/Glycosyltrans_8"/>
</dbReference>
<feature type="region of interest" description="Disordered" evidence="1">
    <location>
        <begin position="36"/>
        <end position="60"/>
    </location>
</feature>
<dbReference type="OrthoDB" id="2014201at2759"/>
<evidence type="ECO:0000313" key="3">
    <source>
        <dbReference type="EMBL" id="KAF1961641.1"/>
    </source>
</evidence>
<reference evidence="3" key="1">
    <citation type="journal article" date="2020" name="Stud. Mycol.">
        <title>101 Dothideomycetes genomes: a test case for predicting lifestyles and emergence of pathogens.</title>
        <authorList>
            <person name="Haridas S."/>
            <person name="Albert R."/>
            <person name="Binder M."/>
            <person name="Bloem J."/>
            <person name="Labutti K."/>
            <person name="Salamov A."/>
            <person name="Andreopoulos B."/>
            <person name="Baker S."/>
            <person name="Barry K."/>
            <person name="Bills G."/>
            <person name="Bluhm B."/>
            <person name="Cannon C."/>
            <person name="Castanera R."/>
            <person name="Culley D."/>
            <person name="Daum C."/>
            <person name="Ezra D."/>
            <person name="Gonzalez J."/>
            <person name="Henrissat B."/>
            <person name="Kuo A."/>
            <person name="Liang C."/>
            <person name="Lipzen A."/>
            <person name="Lutzoni F."/>
            <person name="Magnuson J."/>
            <person name="Mondo S."/>
            <person name="Nolan M."/>
            <person name="Ohm R."/>
            <person name="Pangilinan J."/>
            <person name="Park H.-J."/>
            <person name="Ramirez L."/>
            <person name="Alfaro M."/>
            <person name="Sun H."/>
            <person name="Tritt A."/>
            <person name="Yoshinaga Y."/>
            <person name="Zwiers L.-H."/>
            <person name="Turgeon B."/>
            <person name="Goodwin S."/>
            <person name="Spatafora J."/>
            <person name="Crous P."/>
            <person name="Grigoriev I."/>
        </authorList>
    </citation>
    <scope>NUCLEOTIDE SEQUENCE</scope>
    <source>
        <strain evidence="3">CBS 675.92</strain>
    </source>
</reference>
<name>A0A6A5U9M9_9PLEO</name>
<dbReference type="SUPFAM" id="SSF53448">
    <property type="entry name" value="Nucleotide-diphospho-sugar transferases"/>
    <property type="match status" value="1"/>
</dbReference>
<proteinExistence type="predicted"/>
<keyword evidence="4" id="KW-1185">Reference proteome</keyword>
<evidence type="ECO:0000256" key="1">
    <source>
        <dbReference type="SAM" id="MobiDB-lite"/>
    </source>
</evidence>
<keyword evidence="2" id="KW-0472">Membrane</keyword>
<dbReference type="PANTHER" id="PTHR11183">
    <property type="entry name" value="GLYCOGENIN SUBFAMILY MEMBER"/>
    <property type="match status" value="1"/>
</dbReference>
<keyword evidence="3" id="KW-0808">Transferase</keyword>
<dbReference type="InterPro" id="IPR029044">
    <property type="entry name" value="Nucleotide-diphossugar_trans"/>
</dbReference>
<dbReference type="EMBL" id="ML976980">
    <property type="protein sequence ID" value="KAF1961641.1"/>
    <property type="molecule type" value="Genomic_DNA"/>
</dbReference>
<protein>
    <submittedName>
        <fullName evidence="3">Nucleotide-diphospho-sugar transferase</fullName>
    </submittedName>
</protein>
<keyword evidence="2" id="KW-1133">Transmembrane helix</keyword>
<evidence type="ECO:0000313" key="4">
    <source>
        <dbReference type="Proteomes" id="UP000800035"/>
    </source>
</evidence>
<sequence length="344" mass="39762">MIQSKGRTIFPIAFTIAILYAIFFLHATGRTHIASGFSRSSESKPLESEKPSNQVPLATAPPAEPDLAIATFLTGQASDDSYFIATRTLAYQLLHAPDTKLRNKSITFVALCSQSLPEEKRERLRQDGATVVEIQDVPVGSWVQTNVDRWKEQFTKLRVFEMTQYKRILYIDADTMIMKPMDDIFAEPEVTTLAPTLLSRKDQIKDDESELPKEWFFAARSDNAFSGERDHPVPPFQTLSLSAGFFMVAPDKKLFEHLQSVIQHEGRFDPWSMEQSMLNYVFRRDGPMPWRELNWRWSATWPSEKDVEMGVHSLHEKFWLTGPQSLSDAWRRRKEEMLKYYENK</sequence>
<dbReference type="Gene3D" id="3.90.550.10">
    <property type="entry name" value="Spore Coat Polysaccharide Biosynthesis Protein SpsA, Chain A"/>
    <property type="match status" value="1"/>
</dbReference>
<feature type="transmembrane region" description="Helical" evidence="2">
    <location>
        <begin position="9"/>
        <end position="29"/>
    </location>
</feature>
<accession>A0A6A5U9M9</accession>
<organism evidence="3 4">
    <name type="scientific">Byssothecium circinans</name>
    <dbReference type="NCBI Taxonomy" id="147558"/>
    <lineage>
        <taxon>Eukaryota</taxon>
        <taxon>Fungi</taxon>
        <taxon>Dikarya</taxon>
        <taxon>Ascomycota</taxon>
        <taxon>Pezizomycotina</taxon>
        <taxon>Dothideomycetes</taxon>
        <taxon>Pleosporomycetidae</taxon>
        <taxon>Pleosporales</taxon>
        <taxon>Massarineae</taxon>
        <taxon>Massarinaceae</taxon>
        <taxon>Byssothecium</taxon>
    </lineage>
</organism>
<keyword evidence="2" id="KW-0812">Transmembrane</keyword>
<gene>
    <name evidence="3" type="ORF">CC80DRAFT_462976</name>
</gene>
<evidence type="ECO:0000256" key="2">
    <source>
        <dbReference type="SAM" id="Phobius"/>
    </source>
</evidence>
<dbReference type="Proteomes" id="UP000800035">
    <property type="component" value="Unassembled WGS sequence"/>
</dbReference>